<evidence type="ECO:0000256" key="2">
    <source>
        <dbReference type="ARBA" id="ARBA00022692"/>
    </source>
</evidence>
<evidence type="ECO:0000256" key="4">
    <source>
        <dbReference type="ARBA" id="ARBA00023136"/>
    </source>
</evidence>
<evidence type="ECO:0000313" key="9">
    <source>
        <dbReference type="Proteomes" id="UP000278036"/>
    </source>
</evidence>
<sequence>MKSIYAPCTPTCDCMAVRSCPSQRQTLMSTTTQHADNAMPAVLSQGDRLAAASQIISNSCGWSAACGIIPLPVVDLVALGAVQATMINRIAKLYGESISSESARSLISVLLGTLAPGMATGVAGAVVGSGIKAVPGVGLLLGGAALAGFSAAATYAIGKIFVRHFEGGGTFGTFSADAVQADLQREFTSAKTRNKAG</sequence>
<evidence type="ECO:0000313" key="8">
    <source>
        <dbReference type="Proteomes" id="UP000274097"/>
    </source>
</evidence>
<evidence type="ECO:0000256" key="5">
    <source>
        <dbReference type="SAM" id="Phobius"/>
    </source>
</evidence>
<feature type="transmembrane region" description="Helical" evidence="5">
    <location>
        <begin position="137"/>
        <end position="157"/>
    </location>
</feature>
<name>A0A3A9J9T4_9PROT</name>
<dbReference type="GO" id="GO:0016020">
    <property type="term" value="C:membrane"/>
    <property type="evidence" value="ECO:0007669"/>
    <property type="project" value="UniProtKB-SubCell"/>
</dbReference>
<evidence type="ECO:0000313" key="7">
    <source>
        <dbReference type="EMBL" id="RMI17552.1"/>
    </source>
</evidence>
<organism evidence="6 9">
    <name type="scientific">Teichococcus wenyumeiae</name>
    <dbReference type="NCBI Taxonomy" id="2478470"/>
    <lineage>
        <taxon>Bacteria</taxon>
        <taxon>Pseudomonadati</taxon>
        <taxon>Pseudomonadota</taxon>
        <taxon>Alphaproteobacteria</taxon>
        <taxon>Acetobacterales</taxon>
        <taxon>Roseomonadaceae</taxon>
        <taxon>Roseomonas</taxon>
    </lineage>
</organism>
<keyword evidence="4 5" id="KW-0472">Membrane</keyword>
<dbReference type="Pfam" id="PF05128">
    <property type="entry name" value="DUF697"/>
    <property type="match status" value="1"/>
</dbReference>
<dbReference type="InParanoid" id="A0A3A9J9T4"/>
<dbReference type="EMBL" id="RAQU01000165">
    <property type="protein sequence ID" value="RKK02291.1"/>
    <property type="molecule type" value="Genomic_DNA"/>
</dbReference>
<feature type="transmembrane region" description="Helical" evidence="5">
    <location>
        <begin position="106"/>
        <end position="131"/>
    </location>
</feature>
<dbReference type="Proteomes" id="UP000278036">
    <property type="component" value="Unassembled WGS sequence"/>
</dbReference>
<gene>
    <name evidence="6" type="ORF">D6Z83_20530</name>
    <name evidence="7" type="ORF">EBE87_22095</name>
</gene>
<evidence type="ECO:0000313" key="6">
    <source>
        <dbReference type="EMBL" id="RKK02291.1"/>
    </source>
</evidence>
<dbReference type="InterPro" id="IPR021147">
    <property type="entry name" value="DUF697"/>
</dbReference>
<evidence type="ECO:0000256" key="1">
    <source>
        <dbReference type="ARBA" id="ARBA00004141"/>
    </source>
</evidence>
<evidence type="ECO:0000256" key="3">
    <source>
        <dbReference type="ARBA" id="ARBA00022989"/>
    </source>
</evidence>
<keyword evidence="8" id="KW-1185">Reference proteome</keyword>
<dbReference type="Proteomes" id="UP000274097">
    <property type="component" value="Unassembled WGS sequence"/>
</dbReference>
<dbReference type="EMBL" id="RFLX01000026">
    <property type="protein sequence ID" value="RMI17552.1"/>
    <property type="molecule type" value="Genomic_DNA"/>
</dbReference>
<protein>
    <submittedName>
        <fullName evidence="6">DUF697 domain-containing protein</fullName>
    </submittedName>
</protein>
<keyword evidence="2 5" id="KW-0812">Transmembrane</keyword>
<proteinExistence type="predicted"/>
<reference evidence="6 9" key="1">
    <citation type="submission" date="2018-09" db="EMBL/GenBank/DDBJ databases">
        <title>Roseomonas sp. nov., isolated from feces of Tibetan antelopes in the Qinghai-Tibet plateau, China.</title>
        <authorList>
            <person name="Tian Z."/>
        </authorList>
    </citation>
    <scope>NUCLEOTIDE SEQUENCE [LARGE SCALE GENOMIC DNA]</scope>
    <source>
        <strain evidence="7 8">Z23</strain>
        <strain evidence="6 9">Z24</strain>
    </source>
</reference>
<keyword evidence="3 5" id="KW-1133">Transmembrane helix</keyword>
<dbReference type="AlphaFoldDB" id="A0A3A9J9T4"/>
<comment type="subcellular location">
    <subcellularLocation>
        <location evidence="1">Membrane</location>
        <topology evidence="1">Multi-pass membrane protein</topology>
    </subcellularLocation>
</comment>
<comment type="caution">
    <text evidence="6">The sequence shown here is derived from an EMBL/GenBank/DDBJ whole genome shotgun (WGS) entry which is preliminary data.</text>
</comment>
<accession>A0A3A9J9T4</accession>